<organism evidence="1">
    <name type="scientific">Singulisphaera sp. Ch08</name>
    <dbReference type="NCBI Taxonomy" id="3120278"/>
    <lineage>
        <taxon>Bacteria</taxon>
        <taxon>Pseudomonadati</taxon>
        <taxon>Planctomycetota</taxon>
        <taxon>Planctomycetia</taxon>
        <taxon>Isosphaerales</taxon>
        <taxon>Isosphaeraceae</taxon>
        <taxon>Singulisphaera</taxon>
    </lineage>
</organism>
<proteinExistence type="predicted"/>
<gene>
    <name evidence="1" type="ORF">V5E97_07015</name>
</gene>
<accession>A0AAU7CKI6</accession>
<dbReference type="AlphaFoldDB" id="A0AAU7CKI6"/>
<dbReference type="EMBL" id="CP155447">
    <property type="protein sequence ID" value="XBH05770.1"/>
    <property type="molecule type" value="Genomic_DNA"/>
</dbReference>
<dbReference type="RefSeq" id="WP_406698620.1">
    <property type="nucleotide sequence ID" value="NZ_CP155447.1"/>
</dbReference>
<sequence length="102" mass="11810">MQVRFRLRTVLLAVALVAFAGAGVRWGVAMRHRSRAYQTDAIYHDLSQQIATFRLDDDLFPKRKQEAARKSAAWHAKRRDIYLEAASRPWRHVPPVAEPKSR</sequence>
<evidence type="ECO:0000313" key="1">
    <source>
        <dbReference type="EMBL" id="XBH05770.1"/>
    </source>
</evidence>
<protein>
    <submittedName>
        <fullName evidence="1">Uncharacterized protein</fullName>
    </submittedName>
</protein>
<reference evidence="1" key="1">
    <citation type="submission" date="2024-05" db="EMBL/GenBank/DDBJ databases">
        <title>Planctomycetes of the genus Singulisphaera possess chitinolytic capabilities.</title>
        <authorList>
            <person name="Ivanova A."/>
        </authorList>
    </citation>
    <scope>NUCLEOTIDE SEQUENCE</scope>
    <source>
        <strain evidence="1">Ch08T</strain>
    </source>
</reference>
<name>A0AAU7CKI6_9BACT</name>